<accession>A0A0A0BFI0</accession>
<evidence type="ECO:0000256" key="3">
    <source>
        <dbReference type="ARBA" id="ARBA00011738"/>
    </source>
</evidence>
<dbReference type="InterPro" id="IPR006015">
    <property type="entry name" value="Universal_stress_UspA"/>
</dbReference>
<organism evidence="7 8">
    <name type="scientific">Methylophaga thiooxydans</name>
    <dbReference type="NCBI Taxonomy" id="392484"/>
    <lineage>
        <taxon>Bacteria</taxon>
        <taxon>Pseudomonadati</taxon>
        <taxon>Pseudomonadota</taxon>
        <taxon>Gammaproteobacteria</taxon>
        <taxon>Thiotrichales</taxon>
        <taxon>Piscirickettsiaceae</taxon>
        <taxon>Methylophaga</taxon>
    </lineage>
</organism>
<evidence type="ECO:0000256" key="2">
    <source>
        <dbReference type="ARBA" id="ARBA00008791"/>
    </source>
</evidence>
<evidence type="ECO:0000256" key="5">
    <source>
        <dbReference type="PIRNR" id="PIRNR006276"/>
    </source>
</evidence>
<protein>
    <recommendedName>
        <fullName evidence="5">Universal stress protein</fullName>
    </recommendedName>
</protein>
<comment type="similarity">
    <text evidence="2 5">Belongs to the universal stress protein A family.</text>
</comment>
<comment type="subunit">
    <text evidence="3">Homodimer.</text>
</comment>
<dbReference type="SUPFAM" id="SSF52402">
    <property type="entry name" value="Adenine nucleotide alpha hydrolases-like"/>
    <property type="match status" value="1"/>
</dbReference>
<dbReference type="EMBL" id="JRQD01000007">
    <property type="protein sequence ID" value="KGM05874.1"/>
    <property type="molecule type" value="Genomic_DNA"/>
</dbReference>
<dbReference type="Gene3D" id="3.40.50.620">
    <property type="entry name" value="HUPs"/>
    <property type="match status" value="1"/>
</dbReference>
<dbReference type="InterPro" id="IPR014729">
    <property type="entry name" value="Rossmann-like_a/b/a_fold"/>
</dbReference>
<dbReference type="AlphaFoldDB" id="A0A0A0BFI0"/>
<dbReference type="PRINTS" id="PR01438">
    <property type="entry name" value="UNVRSLSTRESS"/>
</dbReference>
<dbReference type="PIRSF" id="PIRSF006276">
    <property type="entry name" value="UspA"/>
    <property type="match status" value="1"/>
</dbReference>
<evidence type="ECO:0000313" key="7">
    <source>
        <dbReference type="EMBL" id="KGM05874.1"/>
    </source>
</evidence>
<comment type="subcellular location">
    <subcellularLocation>
        <location evidence="1 5">Cytoplasm</location>
    </subcellularLocation>
</comment>
<dbReference type="PANTHER" id="PTHR46268">
    <property type="entry name" value="STRESS RESPONSE PROTEIN NHAX"/>
    <property type="match status" value="1"/>
</dbReference>
<evidence type="ECO:0000256" key="1">
    <source>
        <dbReference type="ARBA" id="ARBA00004496"/>
    </source>
</evidence>
<dbReference type="Pfam" id="PF00582">
    <property type="entry name" value="Usp"/>
    <property type="match status" value="1"/>
</dbReference>
<dbReference type="PANTHER" id="PTHR46268:SF23">
    <property type="entry name" value="UNIVERSAL STRESS PROTEIN A-RELATED"/>
    <property type="match status" value="1"/>
</dbReference>
<gene>
    <name evidence="7" type="ORF">LP43_2437</name>
</gene>
<comment type="caution">
    <text evidence="7">The sequence shown here is derived from an EMBL/GenBank/DDBJ whole genome shotgun (WGS) entry which is preliminary data.</text>
</comment>
<name>A0A0A0BFI0_9GAMM</name>
<dbReference type="STRING" id="392484.LP43_2437"/>
<sequence>MSKDYQHILIAADFSSHSDEICNKAQQLAERYQAKLSICHIVEDFPLTDFAYEPMISVDIDMRDALLNAGKNQLAKLADTLAVPASQQWIECGSPGHDIVRIADDNDVDLIVVGSHGRQGIKLLLGSTANAVLHHAHCDVLAVRLQDS</sequence>
<reference evidence="7 8" key="1">
    <citation type="submission" date="2014-09" db="EMBL/GenBank/DDBJ databases">
        <authorList>
            <person name="Grob C."/>
            <person name="Taubert M."/>
            <person name="Howat A.M."/>
            <person name="Burns O.J."/>
            <person name="Dixon J.L."/>
            <person name="Chen Y."/>
            <person name="Murrell J.C."/>
        </authorList>
    </citation>
    <scope>NUCLEOTIDE SEQUENCE [LARGE SCALE GENOMIC DNA]</scope>
    <source>
        <strain evidence="7">L4</strain>
    </source>
</reference>
<dbReference type="InterPro" id="IPR006016">
    <property type="entry name" value="UspA"/>
</dbReference>
<dbReference type="RefSeq" id="WP_036315744.1">
    <property type="nucleotide sequence ID" value="NZ_JADFAB010000013.1"/>
</dbReference>
<dbReference type="GO" id="GO:0005737">
    <property type="term" value="C:cytoplasm"/>
    <property type="evidence" value="ECO:0007669"/>
    <property type="project" value="UniProtKB-SubCell"/>
</dbReference>
<feature type="domain" description="UspA" evidence="6">
    <location>
        <begin position="5"/>
        <end position="144"/>
    </location>
</feature>
<evidence type="ECO:0000313" key="8">
    <source>
        <dbReference type="Proteomes" id="UP000029999"/>
    </source>
</evidence>
<evidence type="ECO:0000259" key="6">
    <source>
        <dbReference type="Pfam" id="PF00582"/>
    </source>
</evidence>
<keyword evidence="4 5" id="KW-0963">Cytoplasm</keyword>
<proteinExistence type="inferred from homology"/>
<evidence type="ECO:0000256" key="4">
    <source>
        <dbReference type="ARBA" id="ARBA00022490"/>
    </source>
</evidence>
<dbReference type="Proteomes" id="UP000029999">
    <property type="component" value="Unassembled WGS sequence"/>
</dbReference>